<evidence type="ECO:0000256" key="1">
    <source>
        <dbReference type="ARBA" id="ARBA00001946"/>
    </source>
</evidence>
<evidence type="ECO:0000313" key="15">
    <source>
        <dbReference type="Proteomes" id="UP000284842"/>
    </source>
</evidence>
<dbReference type="EC" id="2.5.1.58" evidence="4"/>
<dbReference type="EMBL" id="NHTK01001069">
    <property type="protein sequence ID" value="PPR03384.1"/>
    <property type="molecule type" value="Genomic_DNA"/>
</dbReference>
<dbReference type="InterPro" id="IPR002088">
    <property type="entry name" value="Prenyl_trans_a"/>
</dbReference>
<evidence type="ECO:0000256" key="6">
    <source>
        <dbReference type="ARBA" id="ARBA00022679"/>
    </source>
</evidence>
<dbReference type="PROSITE" id="PS51147">
    <property type="entry name" value="PFTA"/>
    <property type="match status" value="5"/>
</dbReference>
<dbReference type="GO" id="GO:0004660">
    <property type="term" value="F:protein farnesyltransferase activity"/>
    <property type="evidence" value="ECO:0007669"/>
    <property type="project" value="UniProtKB-EC"/>
</dbReference>
<dbReference type="AlphaFoldDB" id="A0A409YLB5"/>
<evidence type="ECO:0000256" key="7">
    <source>
        <dbReference type="ARBA" id="ARBA00022737"/>
    </source>
</evidence>
<comment type="cofactor">
    <cofactor evidence="1">
        <name>Mg(2+)</name>
        <dbReference type="ChEBI" id="CHEBI:18420"/>
    </cofactor>
</comment>
<keyword evidence="8" id="KW-0460">Magnesium</keyword>
<evidence type="ECO:0000256" key="13">
    <source>
        <dbReference type="ARBA" id="ARBA00043219"/>
    </source>
</evidence>
<dbReference type="Gene3D" id="1.25.40.120">
    <property type="entry name" value="Protein prenylyltransferase"/>
    <property type="match status" value="1"/>
</dbReference>
<dbReference type="PANTHER" id="PTHR11129:SF1">
    <property type="entry name" value="PROTEIN FARNESYLTRANSFERASE_GERANYLGERANYLTRANSFERASE TYPE-1 SUBUNIT ALPHA"/>
    <property type="match status" value="1"/>
</dbReference>
<evidence type="ECO:0000256" key="3">
    <source>
        <dbReference type="ARBA" id="ARBA00012700"/>
    </source>
</evidence>
<gene>
    <name evidence="14" type="ORF">CVT24_012509</name>
</gene>
<proteinExistence type="inferred from homology"/>
<dbReference type="Pfam" id="PF01239">
    <property type="entry name" value="PPTA"/>
    <property type="match status" value="5"/>
</dbReference>
<sequence>MSETKPLYSKRPEWSDVVPVEQYEIVNPVAPIFYSEQYKDATNYFRAITKMGEKSPRVLELTESIIRQNPAHYTAWQYRYETLCATNASLADELKLMDEIAIKHLKTYQVWHHRRLLLTTLRKPKPELEFIKKVLHEDTKNYHTWSYRQWLLAHFGADGASINKDGEEEYDLADLWEGELDFVDSMLNQDVRNNSAWHHRFFVVWGCGIREGEQDRERVFKRELIYVKQNISLAPNNPSAWNYLRGILKSTKTPLSSVSTFVLPYTRPRDPTASRDIVDLENPPPSEGADLPSVQAVEFLADILEEKGSESDINQAVELWKSLATELDTIRRKYWEHRIRDAHLKLKASK</sequence>
<comment type="caution">
    <text evidence="14">The sequence shown here is derived from an EMBL/GenBank/DDBJ whole genome shotgun (WGS) entry which is preliminary data.</text>
</comment>
<dbReference type="Proteomes" id="UP000284842">
    <property type="component" value="Unassembled WGS sequence"/>
</dbReference>
<evidence type="ECO:0000256" key="8">
    <source>
        <dbReference type="ARBA" id="ARBA00022842"/>
    </source>
</evidence>
<evidence type="ECO:0000256" key="5">
    <source>
        <dbReference type="ARBA" id="ARBA00022602"/>
    </source>
</evidence>
<dbReference type="GO" id="GO:0005953">
    <property type="term" value="C:CAAX-protein geranylgeranyltransferase complex"/>
    <property type="evidence" value="ECO:0007669"/>
    <property type="project" value="TreeGrafter"/>
</dbReference>
<evidence type="ECO:0000256" key="12">
    <source>
        <dbReference type="ARBA" id="ARBA00043086"/>
    </source>
</evidence>
<name>A0A409YLB5_9AGAR</name>
<evidence type="ECO:0000313" key="14">
    <source>
        <dbReference type="EMBL" id="PPR03384.1"/>
    </source>
</evidence>
<comment type="similarity">
    <text evidence="2">Belongs to the protein prenyltransferase subunit alpha family.</text>
</comment>
<reference evidence="14 15" key="1">
    <citation type="journal article" date="2018" name="Evol. Lett.">
        <title>Horizontal gene cluster transfer increased hallucinogenic mushroom diversity.</title>
        <authorList>
            <person name="Reynolds H.T."/>
            <person name="Vijayakumar V."/>
            <person name="Gluck-Thaler E."/>
            <person name="Korotkin H.B."/>
            <person name="Matheny P.B."/>
            <person name="Slot J.C."/>
        </authorList>
    </citation>
    <scope>NUCLEOTIDE SEQUENCE [LARGE SCALE GENOMIC DNA]</scope>
    <source>
        <strain evidence="14 15">2629</strain>
    </source>
</reference>
<dbReference type="EC" id="2.5.1.59" evidence="3"/>
<evidence type="ECO:0000256" key="4">
    <source>
        <dbReference type="ARBA" id="ARBA00012702"/>
    </source>
</evidence>
<protein>
    <recommendedName>
        <fullName evidence="9">Protein farnesyltransferase/geranylgeranyltransferase type-1 subunit alpha</fullName>
        <ecNumber evidence="4">2.5.1.58</ecNumber>
        <ecNumber evidence="3">2.5.1.59</ecNumber>
    </recommendedName>
    <alternativeName>
        <fullName evidence="12">CAAX farnesyltransferase subunit alpha</fullName>
    </alternativeName>
    <alternativeName>
        <fullName evidence="11">FTase-alpha</fullName>
    </alternativeName>
    <alternativeName>
        <fullName evidence="10">Ras proteins prenyltransferase subunit alpha</fullName>
    </alternativeName>
    <alternativeName>
        <fullName evidence="13">Type I protein geranyl-geranyltransferase subunit alpha</fullName>
    </alternativeName>
</protein>
<dbReference type="InParanoid" id="A0A409YLB5"/>
<keyword evidence="6" id="KW-0808">Transferase</keyword>
<evidence type="ECO:0000256" key="2">
    <source>
        <dbReference type="ARBA" id="ARBA00006734"/>
    </source>
</evidence>
<keyword evidence="5" id="KW-0637">Prenyltransferase</keyword>
<dbReference type="PANTHER" id="PTHR11129">
    <property type="entry name" value="PROTEIN FARNESYLTRANSFERASE ALPHA SUBUNIT/RAB GERANYLGERANYL TRANSFERASE ALPHA SUBUNIT"/>
    <property type="match status" value="1"/>
</dbReference>
<accession>A0A409YLB5</accession>
<dbReference type="STRING" id="181874.A0A409YLB5"/>
<dbReference type="SUPFAM" id="SSF48439">
    <property type="entry name" value="Protein prenylyltransferase"/>
    <property type="match status" value="1"/>
</dbReference>
<evidence type="ECO:0000256" key="11">
    <source>
        <dbReference type="ARBA" id="ARBA00042436"/>
    </source>
</evidence>
<evidence type="ECO:0000256" key="10">
    <source>
        <dbReference type="ARBA" id="ARBA00041392"/>
    </source>
</evidence>
<dbReference type="GO" id="GO:0004662">
    <property type="term" value="F:CAAX-protein geranylgeranyltransferase activity"/>
    <property type="evidence" value="ECO:0007669"/>
    <property type="project" value="UniProtKB-EC"/>
</dbReference>
<organism evidence="14 15">
    <name type="scientific">Panaeolus cyanescens</name>
    <dbReference type="NCBI Taxonomy" id="181874"/>
    <lineage>
        <taxon>Eukaryota</taxon>
        <taxon>Fungi</taxon>
        <taxon>Dikarya</taxon>
        <taxon>Basidiomycota</taxon>
        <taxon>Agaricomycotina</taxon>
        <taxon>Agaricomycetes</taxon>
        <taxon>Agaricomycetidae</taxon>
        <taxon>Agaricales</taxon>
        <taxon>Agaricineae</taxon>
        <taxon>Galeropsidaceae</taxon>
        <taxon>Panaeolus</taxon>
    </lineage>
</organism>
<dbReference type="OrthoDB" id="10255768at2759"/>
<evidence type="ECO:0000256" key="9">
    <source>
        <dbReference type="ARBA" id="ARBA00040965"/>
    </source>
</evidence>
<keyword evidence="7" id="KW-0677">Repeat</keyword>
<keyword evidence="15" id="KW-1185">Reference proteome</keyword>
<dbReference type="GO" id="GO:0005965">
    <property type="term" value="C:protein farnesyltransferase complex"/>
    <property type="evidence" value="ECO:0007669"/>
    <property type="project" value="TreeGrafter"/>
</dbReference>